<comment type="caution">
    <text evidence="1">The sequence shown here is derived from an EMBL/GenBank/DDBJ whole genome shotgun (WGS) entry which is preliminary data.</text>
</comment>
<organism evidence="1 2">
    <name type="scientific">Bacteroides cellulosilyticus</name>
    <dbReference type="NCBI Taxonomy" id="246787"/>
    <lineage>
        <taxon>Bacteria</taxon>
        <taxon>Pseudomonadati</taxon>
        <taxon>Bacteroidota</taxon>
        <taxon>Bacteroidia</taxon>
        <taxon>Bacteroidales</taxon>
        <taxon>Bacteroidaceae</taxon>
        <taxon>Bacteroides</taxon>
    </lineage>
</organism>
<protein>
    <recommendedName>
        <fullName evidence="3">Fimbrillin family protein</fullName>
    </recommendedName>
</protein>
<gene>
    <name evidence="1" type="ORF">DWX97_18050</name>
</gene>
<evidence type="ECO:0000313" key="1">
    <source>
        <dbReference type="EMBL" id="RGS34951.1"/>
    </source>
</evidence>
<dbReference type="RefSeq" id="WP_118403237.1">
    <property type="nucleotide sequence ID" value="NZ_JADNFX010000025.1"/>
</dbReference>
<dbReference type="Proteomes" id="UP000283341">
    <property type="component" value="Unassembled WGS sequence"/>
</dbReference>
<name>A0A412IDI8_9BACE</name>
<evidence type="ECO:0008006" key="3">
    <source>
        <dbReference type="Google" id="ProtNLM"/>
    </source>
</evidence>
<proteinExistence type="predicted"/>
<dbReference type="PROSITE" id="PS51257">
    <property type="entry name" value="PROKAR_LIPOPROTEIN"/>
    <property type="match status" value="1"/>
</dbReference>
<accession>A0A412IDI8</accession>
<dbReference type="AlphaFoldDB" id="A0A412IDI8"/>
<evidence type="ECO:0000313" key="2">
    <source>
        <dbReference type="Proteomes" id="UP000283341"/>
    </source>
</evidence>
<reference evidence="1 2" key="1">
    <citation type="submission" date="2018-08" db="EMBL/GenBank/DDBJ databases">
        <title>A genome reference for cultivated species of the human gut microbiota.</title>
        <authorList>
            <person name="Zou Y."/>
            <person name="Xue W."/>
            <person name="Luo G."/>
        </authorList>
    </citation>
    <scope>NUCLEOTIDE SEQUENCE [LARGE SCALE GENOMIC DNA]</scope>
    <source>
        <strain evidence="1 2">AF22-3AC</strain>
    </source>
</reference>
<dbReference type="EMBL" id="QRVJ01000018">
    <property type="protein sequence ID" value="RGS34951.1"/>
    <property type="molecule type" value="Genomic_DNA"/>
</dbReference>
<sequence length="384" mass="43491">MKQIARNTFIGTLALLLGACNQAEHLEGGEEVPIAFHTRVVSEGSQASGESARLLFWSDADFHEKWIIGNGVGLKPRYTVLLDKEINHYTHESKIYYQTPYTYPYNFEKIHATGYAPDYALTPADTQGGYTELAVNEEYQIGNTDLLTCDGRLSHSASMNPENIFLRKEKELQFRHLTAKLSFYGTRHPDMYGLVGVRNIRITIHNPAGDKQLVVPTRLKLYNYDDADDKQKDYSTYIASETTPYPDGSKFVHTPIIAAYDTPELGTCYVLSDGIEYGTEDGQFEPIEGKWKGDFRNPHPSLKITIEAELYNAEQGSGAESSVQAKWEKEVTDWKESYTGDMFLPGYEYKVTLQFDRLGIALRAEAVPWNSEELHEYPVHPITE</sequence>